<dbReference type="InterPro" id="IPR007502">
    <property type="entry name" value="Helicase-assoc_dom"/>
</dbReference>
<evidence type="ECO:0000259" key="11">
    <source>
        <dbReference type="PROSITE" id="PS51061"/>
    </source>
</evidence>
<dbReference type="GO" id="GO:0005634">
    <property type="term" value="C:nucleus"/>
    <property type="evidence" value="ECO:0007669"/>
    <property type="project" value="UniProtKB-SubCell"/>
</dbReference>
<reference evidence="14" key="1">
    <citation type="submission" date="2019-07" db="EMBL/GenBank/DDBJ databases">
        <authorList>
            <person name="Dittberner H."/>
        </authorList>
    </citation>
    <scope>NUCLEOTIDE SEQUENCE [LARGE SCALE GENOMIC DNA]</scope>
</reference>
<dbReference type="Pfam" id="PF21010">
    <property type="entry name" value="HA2_C"/>
    <property type="match status" value="1"/>
</dbReference>
<keyword evidence="5" id="KW-0067">ATP-binding</keyword>
<feature type="compositionally biased region" description="Polar residues" evidence="10">
    <location>
        <begin position="1121"/>
        <end position="1167"/>
    </location>
</feature>
<feature type="region of interest" description="Disordered" evidence="10">
    <location>
        <begin position="80"/>
        <end position="100"/>
    </location>
</feature>
<evidence type="ECO:0000256" key="9">
    <source>
        <dbReference type="ARBA" id="ARBA00060772"/>
    </source>
</evidence>
<organism evidence="14 15">
    <name type="scientific">Arabis nemorensis</name>
    <dbReference type="NCBI Taxonomy" id="586526"/>
    <lineage>
        <taxon>Eukaryota</taxon>
        <taxon>Viridiplantae</taxon>
        <taxon>Streptophyta</taxon>
        <taxon>Embryophyta</taxon>
        <taxon>Tracheophyta</taxon>
        <taxon>Spermatophyta</taxon>
        <taxon>Magnoliopsida</taxon>
        <taxon>eudicotyledons</taxon>
        <taxon>Gunneridae</taxon>
        <taxon>Pentapetalae</taxon>
        <taxon>rosids</taxon>
        <taxon>malvids</taxon>
        <taxon>Brassicales</taxon>
        <taxon>Brassicaceae</taxon>
        <taxon>Arabideae</taxon>
        <taxon>Arabis</taxon>
    </lineage>
</organism>
<evidence type="ECO:0000256" key="3">
    <source>
        <dbReference type="ARBA" id="ARBA00022801"/>
    </source>
</evidence>
<dbReference type="Gene3D" id="3.30.1370.50">
    <property type="entry name" value="R3H-like domain"/>
    <property type="match status" value="1"/>
</dbReference>
<sequence>MGKKMYLQQSTESSQIWAGKFLEEFCASGNDSHTFDTSLTNIDRGIIHNMCRKMGLRSKSSGSGDQRCLQIFRRVEIKKRDANEEEKGSGEGKKKSSNKKLKCVSFPPEAKPVLQDLFTRYPPCDGDTTGISLGIYTGHLSNQRKWKDDYFCKPHMSKEDILSKAAFLSSKLANDKRFGEIYKARANLPIASFRDAIISAVESNQVVLIAGETGCGKTTQVPQYLLDHMWYSKQESCKIICTQPRRISAISVSERLSWERGEVIGNSIGYKVRLKSKGGRQSSVVFCTNGILLRVLVGKGGGSCIPDITHIIVDEIHERDCYSDFMLAIIRDFLPANPHLRLILMSATLDAERFSGYFGGCPIVQVPGFTYPVRTYYLEDALSVLKSDKNNHLISADSNNPDGKLDIEDGDKVALDEAIDLAWKNDDFDALLALVSSEVNHDVYNYRQSSTWLTPLMVFAGKGRTSDVCKLLLLGADCKLKSKEGITALELAEKENQSEAAQIIREHMDNFQANSQLAQDLLDKYMTTINAEEVDVDLIARLMWKICGNSKVGAILVFLPGWEEISKTKERLLVNPYFADSAKFKILCLHSRIPANEQKKVFQRPPKGCRKIVLATNIAESAVTIDDVVYVIDSGRMKEKSYDPYNNVSTLQSSWVSKANAKQREGRAGRCQPGICYHLYSKLRAASLPEFRVPEVRRMPVDELCLQVKMLDPSCNVHDFLQKLMDPPVDQSVANALTILKEIGALTPQEELTELGQKFGQLPVHPRISKMLYFAILVNCLDSALILACAAETKDPFIMPLVPGERKKAAAAKLELASLYGDQSDHLATVAAFHCWKEAKGRGQSVKFCSKYFVSSNAMNTLDNLRDKLHGELKRHGLIPSNDSNCSLNAHDPGILRAVVAIGLYPMVGRMCPPSKNNKRSLVETITGAKVRVPWNSNKSSSKDDEPLIVFDEITQGDWGVHIRSYTALPTVPLLLFSGEIAVAPTESCNDEEDHEIENEGDVMDIDKAAGRPGEKIMLAPENSVKVVVDRWLPFKITAIEIAQMYILRERLMASILFKVKHPQENLPPHLGASMYAIACILSYDGLLKPSFQTVAVEPSASVVDTTGLREDIPSADHNESQGNDPNTTPTGSKLESANMSGLGNMEESLSSNLANGNEQPDPNTALTKDASAVKEPKKKKRSRSKKVKENKPSDLTYGTEQTELKPADTAPNTDPTDLDNMEECLPSNPANGNEQPYPKTASTEAASAVEEPEKKRSRSKKRKAANNLDLGNTEEDKPSDLADGNERTELKPADKSDLDNMEECLPSDPANGNEQPDPKTASTEAASVVEEPEKKRSRSKKRKTANNLDLGNTEENKPSDPADGNERTELKPADKSDLDNMEECLSSNPANGNEQPDPKTASTEAASAVEEPEKKRSRSKKRKAANNLDLGNTEENKPSDLADRNDRTELKPADKSDLDNMEECLPSNPASGNEQPDPNTALTEAASAAKQPKKKKSRSKRRKLDNNLNSDDNMEEEKMPSTNENEQPINTDLTQAASMANNEVQAEPMSVNKSDLIDVKSNENPFPNSTSTEAASVENN</sequence>
<feature type="compositionally biased region" description="Polar residues" evidence="10">
    <location>
        <begin position="1311"/>
        <end position="1326"/>
    </location>
</feature>
<dbReference type="GO" id="GO:0003724">
    <property type="term" value="F:RNA helicase activity"/>
    <property type="evidence" value="ECO:0007669"/>
    <property type="project" value="UniProtKB-EC"/>
</dbReference>
<evidence type="ECO:0000256" key="4">
    <source>
        <dbReference type="ARBA" id="ARBA00022806"/>
    </source>
</evidence>
<dbReference type="InterPro" id="IPR011545">
    <property type="entry name" value="DEAD/DEAH_box_helicase_dom"/>
</dbReference>
<dbReference type="EMBL" id="CABITT030000001">
    <property type="protein sequence ID" value="VVA90212.1"/>
    <property type="molecule type" value="Genomic_DNA"/>
</dbReference>
<feature type="compositionally biased region" description="Polar residues" evidence="10">
    <location>
        <begin position="1521"/>
        <end position="1545"/>
    </location>
</feature>
<comment type="caution">
    <text evidence="14">The sequence shown here is derived from an EMBL/GenBank/DDBJ whole genome shotgun (WGS) entry which is preliminary data.</text>
</comment>
<dbReference type="PANTHER" id="PTHR18934:SF227">
    <property type="entry name" value="DEXH-BOX ATP-DEPENDENT RNA HELICASE DEXH2"/>
    <property type="match status" value="1"/>
</dbReference>
<evidence type="ECO:0008006" key="16">
    <source>
        <dbReference type="Google" id="ProtNLM"/>
    </source>
</evidence>
<evidence type="ECO:0000256" key="10">
    <source>
        <dbReference type="SAM" id="MobiDB-lite"/>
    </source>
</evidence>
<dbReference type="Gene3D" id="3.40.50.300">
    <property type="entry name" value="P-loop containing nucleotide triphosphate hydrolases"/>
    <property type="match status" value="2"/>
</dbReference>
<comment type="similarity">
    <text evidence="9">Belongs to the DExH box helicase family.</text>
</comment>
<gene>
    <name evidence="14" type="ORF">ANE_LOCUS657</name>
</gene>
<evidence type="ECO:0000313" key="15">
    <source>
        <dbReference type="Proteomes" id="UP000489600"/>
    </source>
</evidence>
<feature type="compositionally biased region" description="Basic residues" evidence="10">
    <location>
        <begin position="1336"/>
        <end position="1345"/>
    </location>
</feature>
<proteinExistence type="inferred from homology"/>
<dbReference type="InterPro" id="IPR011709">
    <property type="entry name" value="DEAD-box_helicase_OB_fold"/>
</dbReference>
<dbReference type="Gene3D" id="1.20.120.1080">
    <property type="match status" value="1"/>
</dbReference>
<dbReference type="GO" id="GO:0016787">
    <property type="term" value="F:hydrolase activity"/>
    <property type="evidence" value="ECO:0007669"/>
    <property type="project" value="UniProtKB-KW"/>
</dbReference>
<feature type="domain" description="R3H" evidence="11">
    <location>
        <begin position="8"/>
        <end position="75"/>
    </location>
</feature>
<feature type="compositionally biased region" description="Basic residues" evidence="10">
    <location>
        <begin position="1416"/>
        <end position="1425"/>
    </location>
</feature>
<feature type="compositionally biased region" description="Low complexity" evidence="10">
    <location>
        <begin position="1401"/>
        <end position="1410"/>
    </location>
</feature>
<dbReference type="GO" id="GO:0003723">
    <property type="term" value="F:RNA binding"/>
    <property type="evidence" value="ECO:0007669"/>
    <property type="project" value="UniProtKB-KW"/>
</dbReference>
<evidence type="ECO:0000256" key="2">
    <source>
        <dbReference type="ARBA" id="ARBA00022741"/>
    </source>
</evidence>
<evidence type="ECO:0000256" key="6">
    <source>
        <dbReference type="ARBA" id="ARBA00022884"/>
    </source>
</evidence>
<dbReference type="GO" id="GO:0005524">
    <property type="term" value="F:ATP binding"/>
    <property type="evidence" value="ECO:0007669"/>
    <property type="project" value="UniProtKB-KW"/>
</dbReference>
<dbReference type="InterPro" id="IPR027417">
    <property type="entry name" value="P-loop_NTPase"/>
</dbReference>
<feature type="domain" description="Helicase ATP-binding" evidence="12">
    <location>
        <begin position="198"/>
        <end position="367"/>
    </location>
</feature>
<dbReference type="PROSITE" id="PS51194">
    <property type="entry name" value="HELICASE_CTER"/>
    <property type="match status" value="1"/>
</dbReference>
<comment type="subcellular location">
    <subcellularLocation>
        <location evidence="1">Nucleus</location>
    </subcellularLocation>
</comment>
<dbReference type="PANTHER" id="PTHR18934">
    <property type="entry name" value="ATP-DEPENDENT RNA HELICASE"/>
    <property type="match status" value="1"/>
</dbReference>
<keyword evidence="6" id="KW-0694">RNA-binding</keyword>
<dbReference type="InterPro" id="IPR001650">
    <property type="entry name" value="Helicase_C-like"/>
</dbReference>
<feature type="compositionally biased region" description="Basic and acidic residues" evidence="10">
    <location>
        <begin position="80"/>
        <end position="94"/>
    </location>
</feature>
<name>A0A565AMF5_9BRAS</name>
<dbReference type="Pfam" id="PF01424">
    <property type="entry name" value="R3H"/>
    <property type="match status" value="1"/>
</dbReference>
<dbReference type="GO" id="GO:0003677">
    <property type="term" value="F:DNA binding"/>
    <property type="evidence" value="ECO:0007669"/>
    <property type="project" value="UniProtKB-ARBA"/>
</dbReference>
<evidence type="ECO:0000256" key="5">
    <source>
        <dbReference type="ARBA" id="ARBA00022840"/>
    </source>
</evidence>
<comment type="catalytic activity">
    <reaction evidence="8">
        <text>ATP + H2O = ADP + phosphate + H(+)</text>
        <dbReference type="Rhea" id="RHEA:13065"/>
        <dbReference type="ChEBI" id="CHEBI:15377"/>
        <dbReference type="ChEBI" id="CHEBI:15378"/>
        <dbReference type="ChEBI" id="CHEBI:30616"/>
        <dbReference type="ChEBI" id="CHEBI:43474"/>
        <dbReference type="ChEBI" id="CHEBI:456216"/>
        <dbReference type="EC" id="3.6.4.13"/>
    </reaction>
</comment>
<dbReference type="SMART" id="SM00393">
    <property type="entry name" value="R3H"/>
    <property type="match status" value="1"/>
</dbReference>
<dbReference type="FunFam" id="3.30.1370.50:FF:000002">
    <property type="entry name" value="Immunoglobulin mu DNA-binding protein 2"/>
    <property type="match status" value="1"/>
</dbReference>
<keyword evidence="7" id="KW-0539">Nucleus</keyword>
<accession>A0A565AMF5</accession>
<dbReference type="FunFam" id="3.40.50.300:FF:000526">
    <property type="entry name" value="DExH-box ATP-dependent RNA helicase DExH3"/>
    <property type="match status" value="1"/>
</dbReference>
<dbReference type="CDD" id="cd18791">
    <property type="entry name" value="SF2_C_RHA"/>
    <property type="match status" value="1"/>
</dbReference>
<dbReference type="Proteomes" id="UP000489600">
    <property type="component" value="Unassembled WGS sequence"/>
</dbReference>
<feature type="compositionally biased region" description="Polar residues" evidence="10">
    <location>
        <begin position="1386"/>
        <end position="1395"/>
    </location>
</feature>
<evidence type="ECO:0000313" key="14">
    <source>
        <dbReference type="EMBL" id="VVA90212.1"/>
    </source>
</evidence>
<dbReference type="OrthoDB" id="5600252at2759"/>
<dbReference type="Pfam" id="PF07717">
    <property type="entry name" value="OB_NTP_bind"/>
    <property type="match status" value="1"/>
</dbReference>
<dbReference type="Pfam" id="PF04408">
    <property type="entry name" value="WHD_HA2"/>
    <property type="match status" value="1"/>
</dbReference>
<evidence type="ECO:0000256" key="8">
    <source>
        <dbReference type="ARBA" id="ARBA00047984"/>
    </source>
</evidence>
<feature type="compositionally biased region" description="Basic and acidic residues" evidence="10">
    <location>
        <begin position="1275"/>
        <end position="1299"/>
    </location>
</feature>
<dbReference type="PROSITE" id="PS51061">
    <property type="entry name" value="R3H"/>
    <property type="match status" value="1"/>
</dbReference>
<keyword evidence="4" id="KW-0347">Helicase</keyword>
<dbReference type="SMART" id="SM00487">
    <property type="entry name" value="DEXDc"/>
    <property type="match status" value="1"/>
</dbReference>
<evidence type="ECO:0000256" key="1">
    <source>
        <dbReference type="ARBA" id="ARBA00004123"/>
    </source>
</evidence>
<evidence type="ECO:0000259" key="12">
    <source>
        <dbReference type="PROSITE" id="PS51192"/>
    </source>
</evidence>
<feature type="compositionally biased region" description="Basic residues" evidence="10">
    <location>
        <begin position="1177"/>
        <end position="1187"/>
    </location>
</feature>
<dbReference type="CDD" id="cd17917">
    <property type="entry name" value="DEXHc_RHA-like"/>
    <property type="match status" value="1"/>
</dbReference>
<dbReference type="Pfam" id="PF00270">
    <property type="entry name" value="DEAD"/>
    <property type="match status" value="1"/>
</dbReference>
<feature type="domain" description="Helicase C-terminal" evidence="13">
    <location>
        <begin position="538"/>
        <end position="712"/>
    </location>
</feature>
<feature type="compositionally biased region" description="Low complexity" evidence="10">
    <location>
        <begin position="1241"/>
        <end position="1250"/>
    </location>
</feature>
<feature type="compositionally biased region" description="Basic and acidic residues" evidence="10">
    <location>
        <begin position="1435"/>
        <end position="1459"/>
    </location>
</feature>
<dbReference type="Gene3D" id="1.25.40.20">
    <property type="entry name" value="Ankyrin repeat-containing domain"/>
    <property type="match status" value="1"/>
</dbReference>
<keyword evidence="2" id="KW-0547">Nucleotide-binding</keyword>
<feature type="compositionally biased region" description="Basic residues" evidence="10">
    <location>
        <begin position="1492"/>
        <end position="1504"/>
    </location>
</feature>
<dbReference type="PROSITE" id="PS51192">
    <property type="entry name" value="HELICASE_ATP_BIND_1"/>
    <property type="match status" value="1"/>
</dbReference>
<dbReference type="SMART" id="SM00490">
    <property type="entry name" value="HELICc"/>
    <property type="match status" value="1"/>
</dbReference>
<dbReference type="InterPro" id="IPR014001">
    <property type="entry name" value="Helicase_ATP-bd"/>
</dbReference>
<dbReference type="Pfam" id="PF00271">
    <property type="entry name" value="Helicase_C"/>
    <property type="match status" value="1"/>
</dbReference>
<dbReference type="InterPro" id="IPR001374">
    <property type="entry name" value="R3H_dom"/>
</dbReference>
<dbReference type="SUPFAM" id="SSF48403">
    <property type="entry name" value="Ankyrin repeat"/>
    <property type="match status" value="1"/>
</dbReference>
<dbReference type="SUPFAM" id="SSF82708">
    <property type="entry name" value="R3H domain"/>
    <property type="match status" value="1"/>
</dbReference>
<keyword evidence="15" id="KW-1185">Reference proteome</keyword>
<dbReference type="InterPro" id="IPR048333">
    <property type="entry name" value="HA2_WH"/>
</dbReference>
<dbReference type="InterPro" id="IPR036867">
    <property type="entry name" value="R3H_dom_sf"/>
</dbReference>
<feature type="compositionally biased region" description="Polar residues" evidence="10">
    <location>
        <begin position="1563"/>
        <end position="1581"/>
    </location>
</feature>
<feature type="compositionally biased region" description="Basic and acidic residues" evidence="10">
    <location>
        <begin position="1355"/>
        <end position="1379"/>
    </location>
</feature>
<dbReference type="SMART" id="SM00847">
    <property type="entry name" value="HA2"/>
    <property type="match status" value="1"/>
</dbReference>
<feature type="compositionally biased region" description="Basic residues" evidence="10">
    <location>
        <begin position="1256"/>
        <end position="1265"/>
    </location>
</feature>
<keyword evidence="3" id="KW-0378">Hydrolase</keyword>
<dbReference type="FunFam" id="3.40.50.300:FF:000860">
    <property type="entry name" value="DExH-box ATP-dependent RNA helicase DExH6"/>
    <property type="match status" value="1"/>
</dbReference>
<evidence type="ECO:0000259" key="13">
    <source>
        <dbReference type="PROSITE" id="PS51194"/>
    </source>
</evidence>
<feature type="compositionally biased region" description="Basic and acidic residues" evidence="10">
    <location>
        <begin position="1111"/>
        <end position="1120"/>
    </location>
</feature>
<dbReference type="InterPro" id="IPR036770">
    <property type="entry name" value="Ankyrin_rpt-contain_sf"/>
</dbReference>
<dbReference type="SUPFAM" id="SSF52540">
    <property type="entry name" value="P-loop containing nucleoside triphosphate hydrolases"/>
    <property type="match status" value="1"/>
</dbReference>
<protein>
    <recommendedName>
        <fullName evidence="16">RNA helicase</fullName>
    </recommendedName>
</protein>
<evidence type="ECO:0000256" key="7">
    <source>
        <dbReference type="ARBA" id="ARBA00023242"/>
    </source>
</evidence>
<feature type="region of interest" description="Disordered" evidence="10">
    <location>
        <begin position="1111"/>
        <end position="1581"/>
    </location>
</feature>
<feature type="compositionally biased region" description="Polar residues" evidence="10">
    <location>
        <begin position="1469"/>
        <end position="1483"/>
    </location>
</feature>